<evidence type="ECO:0000313" key="2">
    <source>
        <dbReference type="EMBL" id="RYN37302.1"/>
    </source>
</evidence>
<reference evidence="2" key="1">
    <citation type="submission" date="2017-10" db="EMBL/GenBank/DDBJ databases">
        <authorList>
            <person name="Armitage A.D."/>
            <person name="Barbara D.J."/>
            <person name="Woodhall J.W."/>
            <person name="Sreenivasaprasad S."/>
            <person name="Lane C.R."/>
            <person name="Clarkson J.P."/>
            <person name="Harrison R.J."/>
        </authorList>
    </citation>
    <scope>NUCLEOTIDE SEQUENCE</scope>
    <source>
        <strain evidence="2">FERA 1164</strain>
    </source>
</reference>
<feature type="region of interest" description="Disordered" evidence="1">
    <location>
        <begin position="472"/>
        <end position="533"/>
    </location>
</feature>
<feature type="compositionally biased region" description="Polar residues" evidence="1">
    <location>
        <begin position="481"/>
        <end position="494"/>
    </location>
</feature>
<dbReference type="AlphaFoldDB" id="A0AB37WVG7"/>
<evidence type="ECO:0000313" key="3">
    <source>
        <dbReference type="Proteomes" id="UP000292340"/>
    </source>
</evidence>
<feature type="compositionally biased region" description="Polar residues" evidence="1">
    <location>
        <begin position="502"/>
        <end position="531"/>
    </location>
</feature>
<dbReference type="Proteomes" id="UP000292340">
    <property type="component" value="Unassembled WGS sequence"/>
</dbReference>
<sequence length="712" mass="79263">MPLFPSSCVARFATKMHPDTVAILFCLLLVTLGIGHTIVSSGVVPKVIDCLSECFDELYWEVNYLYWNICYEYSNNGVPTWLRVLGLLTVGVCTPRVLAEFLLKLGVFSVVPKNNLHELAERGESQNTKKAATPASTPVIPAPPTLAQEKPAPPAYPPPSQFPFKNFCGTGESFAHLDRNRSMQYPKIWGQLRCADRRWMAMFMYMPGAYMSTDDKNVDTEDTTSKPQHVAESATNNMKDDVVVTPAHKAVELSVRSAPTTTPTPSAYTLAPSCEPQTTTTFTPATVYNCLQTANSARITIEYHARQAPILQAAMKAFLIAADTKTECRSSAGQIFSLISSAANDLKPYFENGMTAEQSSGLRWNASIIEFWMFLVPVGWYIQRYWGPELITFLELYREFANYLGLEEMTQDLDCTEPLPSPQALQIVVQSTQTPRDHPPQVAQMPSWSTPQRNVAVTISNQLMSYQPVVQQQLPQPPPSGTQFSPASNMQTPPHNAMATGYNPTTADPIASQSQNTPNNPDPSSVQSQTLPPVDFKDINTWSGLSHKQLEQLVPSSFGFKTDMVAGDTFWKFTASVDFHEILNGKAPKQRTPDSVKASLEKVALSFKRAAVVLRLQAKLGDYSKYSDTSQPTISDITALIKRAAQMTDACGGLAKNDASLRNWKNACVFFHNAVYCEDKEVGDILDRHYDDGVWPRLERTWEKNRMRWMDN</sequence>
<dbReference type="EMBL" id="PDXB01000002">
    <property type="protein sequence ID" value="RYN37302.1"/>
    <property type="molecule type" value="Genomic_DNA"/>
</dbReference>
<accession>A0AB37WVG7</accession>
<protein>
    <submittedName>
        <fullName evidence="2">Uncharacterized protein</fullName>
    </submittedName>
</protein>
<gene>
    <name evidence="2" type="ORF">AA0115_g1240</name>
</gene>
<name>A0AB37WVG7_9PLEO</name>
<organism evidence="2 3">
    <name type="scientific">Alternaria tenuissima</name>
    <dbReference type="NCBI Taxonomy" id="119927"/>
    <lineage>
        <taxon>Eukaryota</taxon>
        <taxon>Fungi</taxon>
        <taxon>Dikarya</taxon>
        <taxon>Ascomycota</taxon>
        <taxon>Pezizomycotina</taxon>
        <taxon>Dothideomycetes</taxon>
        <taxon>Pleosporomycetidae</taxon>
        <taxon>Pleosporales</taxon>
        <taxon>Pleosporineae</taxon>
        <taxon>Pleosporaceae</taxon>
        <taxon>Alternaria</taxon>
        <taxon>Alternaria sect. Alternaria</taxon>
        <taxon>Alternaria alternata complex</taxon>
    </lineage>
</organism>
<feature type="region of interest" description="Disordered" evidence="1">
    <location>
        <begin position="121"/>
        <end position="140"/>
    </location>
</feature>
<comment type="caution">
    <text evidence="2">The sequence shown here is derived from an EMBL/GenBank/DDBJ whole genome shotgun (WGS) entry which is preliminary data.</text>
</comment>
<proteinExistence type="predicted"/>
<feature type="compositionally biased region" description="Polar residues" evidence="1">
    <location>
        <begin position="125"/>
        <end position="136"/>
    </location>
</feature>
<reference evidence="2" key="2">
    <citation type="journal article" date="2019" name="bioRxiv">
        <title>Genomics, evolutionary history and diagnostics of the Alternaria alternata species group including apple and Asian pear pathotypes.</title>
        <authorList>
            <person name="Armitage A.D."/>
            <person name="Cockerton H.M."/>
            <person name="Sreenivasaprasad S."/>
            <person name="Woodhall J.W."/>
            <person name="Lane C.R."/>
            <person name="Harrison R.J."/>
            <person name="Clarkson J.P."/>
        </authorList>
    </citation>
    <scope>NUCLEOTIDE SEQUENCE</scope>
    <source>
        <strain evidence="2">FERA 1164</strain>
    </source>
</reference>
<evidence type="ECO:0000256" key="1">
    <source>
        <dbReference type="SAM" id="MobiDB-lite"/>
    </source>
</evidence>